<gene>
    <name evidence="1" type="ORF">SBA5_140053</name>
</gene>
<reference evidence="2" key="1">
    <citation type="submission" date="2018-02" db="EMBL/GenBank/DDBJ databases">
        <authorList>
            <person name="Hausmann B."/>
        </authorList>
    </citation>
    <scope>NUCLEOTIDE SEQUENCE [LARGE SCALE GENOMIC DNA]</scope>
    <source>
        <strain evidence="2">Peat soil MAG SbA5</strain>
    </source>
</reference>
<evidence type="ECO:0000313" key="2">
    <source>
        <dbReference type="Proteomes" id="UP000239735"/>
    </source>
</evidence>
<evidence type="ECO:0000313" key="1">
    <source>
        <dbReference type="EMBL" id="SPE18186.1"/>
    </source>
</evidence>
<name>A0A2N9L4E9_9BACT</name>
<protein>
    <submittedName>
        <fullName evidence="1">Uncharacterized protein</fullName>
    </submittedName>
</protein>
<sequence>MIGITLSGKNVANAGLWRWTNLAIGDTIFSRVHGVAWTDLLVTRPSRVDTRAQLADRNKVR</sequence>
<proteinExistence type="predicted"/>
<organism evidence="1 2">
    <name type="scientific">Candidatus Sulfuritelmatomonas gaucii</name>
    <dbReference type="NCBI Taxonomy" id="2043161"/>
    <lineage>
        <taxon>Bacteria</taxon>
        <taxon>Pseudomonadati</taxon>
        <taxon>Acidobacteriota</taxon>
        <taxon>Terriglobia</taxon>
        <taxon>Terriglobales</taxon>
        <taxon>Acidobacteriaceae</taxon>
        <taxon>Candidatus Sulfuritelmatomonas</taxon>
    </lineage>
</organism>
<dbReference type="AlphaFoldDB" id="A0A2N9L4E9"/>
<accession>A0A2N9L4E9</accession>
<dbReference type="Proteomes" id="UP000239735">
    <property type="component" value="Unassembled WGS sequence"/>
</dbReference>
<dbReference type="EMBL" id="OKRB01000046">
    <property type="protein sequence ID" value="SPE18186.1"/>
    <property type="molecule type" value="Genomic_DNA"/>
</dbReference>